<keyword evidence="5" id="KW-0671">Queuosine biosynthesis</keyword>
<dbReference type="FunFam" id="3.30.70.20:FF:000017">
    <property type="entry name" value="Epoxyqueuosine reductase"/>
    <property type="match status" value="1"/>
</dbReference>
<evidence type="ECO:0000256" key="1">
    <source>
        <dbReference type="ARBA" id="ARBA00022485"/>
    </source>
</evidence>
<evidence type="ECO:0000256" key="2">
    <source>
        <dbReference type="ARBA" id="ARBA00022490"/>
    </source>
</evidence>
<protein>
    <submittedName>
        <fullName evidence="10">Epoxyqueuosine reductase</fullName>
        <ecNumber evidence="10">1.17.99.6</ecNumber>
    </submittedName>
</protein>
<dbReference type="InterPro" id="IPR017900">
    <property type="entry name" value="4Fe4S_Fe_S_CS"/>
</dbReference>
<dbReference type="PANTHER" id="PTHR30002">
    <property type="entry name" value="EPOXYQUEUOSINE REDUCTASE"/>
    <property type="match status" value="1"/>
</dbReference>
<keyword evidence="2" id="KW-0963">Cytoplasm</keyword>
<dbReference type="PROSITE" id="PS00198">
    <property type="entry name" value="4FE4S_FER_1"/>
    <property type="match status" value="1"/>
</dbReference>
<dbReference type="HAMAP" id="MF_00916">
    <property type="entry name" value="QueG"/>
    <property type="match status" value="1"/>
</dbReference>
<dbReference type="InterPro" id="IPR013542">
    <property type="entry name" value="QueG_DUF1730"/>
</dbReference>
<feature type="domain" description="4Fe-4S ferredoxin-type" evidence="9">
    <location>
        <begin position="223"/>
        <end position="250"/>
    </location>
</feature>
<keyword evidence="3" id="KW-0819">tRNA processing</keyword>
<dbReference type="GO" id="GO:0051539">
    <property type="term" value="F:4 iron, 4 sulfur cluster binding"/>
    <property type="evidence" value="ECO:0007669"/>
    <property type="project" value="UniProtKB-KW"/>
</dbReference>
<keyword evidence="1" id="KW-0004">4Fe-4S</keyword>
<keyword evidence="7" id="KW-0408">Iron</keyword>
<dbReference type="Pfam" id="PF13484">
    <property type="entry name" value="Fer4_16"/>
    <property type="match status" value="1"/>
</dbReference>
<accession>A0A3B0ZK38</accession>
<gene>
    <name evidence="10" type="ORF">MNBD_GAMMA16-1265</name>
</gene>
<dbReference type="InterPro" id="IPR017896">
    <property type="entry name" value="4Fe4S_Fe-S-bd"/>
</dbReference>
<reference evidence="10" key="1">
    <citation type="submission" date="2018-06" db="EMBL/GenBank/DDBJ databases">
        <authorList>
            <person name="Zhirakovskaya E."/>
        </authorList>
    </citation>
    <scope>NUCLEOTIDE SEQUENCE</scope>
</reference>
<dbReference type="AlphaFoldDB" id="A0A3B0ZK38"/>
<dbReference type="GO" id="GO:0008616">
    <property type="term" value="P:tRNA queuosine(34) biosynthetic process"/>
    <property type="evidence" value="ECO:0007669"/>
    <property type="project" value="UniProtKB-KW"/>
</dbReference>
<keyword evidence="6 10" id="KW-0560">Oxidoreductase</keyword>
<sequence length="388" mass="44812">MGYMPQPTFFLGQAYKCKYTIVIFRDHKSSNQSMTLPFNKHENYKLATEIKAFTRELGFQAVGITDPDLSLYEKKYEQWLKKGYHGEMAYMSKHGKKRTRPVLLIPEVKSLISVRLDYMPKHSTDPEEVLYQSDVAYVSRYALGRDYHKLIRKKLQRLAERIQTRFDTLHYRAFVDSAPVIEKAIAEKAGLGWIAKHTNLVNKEEGSWFFLGELYTNIELPADEPAVDHCGHCTRCIDICPTQAIVAPYQLDARLCISYLTIEFHGSIPVELRPQLGNRIYGCDDCQLVCPWNRFAQFTEETDFHPRNNLDNSKLITLFAWNETEFLSRTEGSAIRRIGHTLWLRNIAVALGNATTSPEIITALKQRKEHPSELVREHVSWALAQHED</sequence>
<evidence type="ECO:0000259" key="9">
    <source>
        <dbReference type="PROSITE" id="PS51379"/>
    </source>
</evidence>
<dbReference type="GO" id="GO:0052693">
    <property type="term" value="F:epoxyqueuosine reductase activity"/>
    <property type="evidence" value="ECO:0007669"/>
    <property type="project" value="UniProtKB-EC"/>
</dbReference>
<dbReference type="InterPro" id="IPR004453">
    <property type="entry name" value="QueG"/>
</dbReference>
<dbReference type="EC" id="1.17.99.6" evidence="10"/>
<evidence type="ECO:0000256" key="3">
    <source>
        <dbReference type="ARBA" id="ARBA00022694"/>
    </source>
</evidence>
<keyword evidence="4" id="KW-0479">Metal-binding</keyword>
<dbReference type="EMBL" id="UOFO01000129">
    <property type="protein sequence ID" value="VAW87667.1"/>
    <property type="molecule type" value="Genomic_DNA"/>
</dbReference>
<dbReference type="Pfam" id="PF08331">
    <property type="entry name" value="QueG_DUF1730"/>
    <property type="match status" value="1"/>
</dbReference>
<dbReference type="PANTHER" id="PTHR30002:SF4">
    <property type="entry name" value="EPOXYQUEUOSINE REDUCTASE"/>
    <property type="match status" value="1"/>
</dbReference>
<organism evidence="10">
    <name type="scientific">hydrothermal vent metagenome</name>
    <dbReference type="NCBI Taxonomy" id="652676"/>
    <lineage>
        <taxon>unclassified sequences</taxon>
        <taxon>metagenomes</taxon>
        <taxon>ecological metagenomes</taxon>
    </lineage>
</organism>
<keyword evidence="8" id="KW-0411">Iron-sulfur</keyword>
<name>A0A3B0ZK38_9ZZZZ</name>
<dbReference type="PROSITE" id="PS51379">
    <property type="entry name" value="4FE4S_FER_2"/>
    <property type="match status" value="1"/>
</dbReference>
<proteinExistence type="inferred from homology"/>
<evidence type="ECO:0000256" key="8">
    <source>
        <dbReference type="ARBA" id="ARBA00023014"/>
    </source>
</evidence>
<evidence type="ECO:0000256" key="6">
    <source>
        <dbReference type="ARBA" id="ARBA00023002"/>
    </source>
</evidence>
<evidence type="ECO:0000256" key="5">
    <source>
        <dbReference type="ARBA" id="ARBA00022785"/>
    </source>
</evidence>
<dbReference type="Gene3D" id="3.30.70.20">
    <property type="match status" value="1"/>
</dbReference>
<dbReference type="NCBIfam" id="TIGR00276">
    <property type="entry name" value="tRNA epoxyqueuosine(34) reductase QueG"/>
    <property type="match status" value="1"/>
</dbReference>
<dbReference type="SUPFAM" id="SSF54862">
    <property type="entry name" value="4Fe-4S ferredoxins"/>
    <property type="match status" value="1"/>
</dbReference>
<evidence type="ECO:0000256" key="4">
    <source>
        <dbReference type="ARBA" id="ARBA00022723"/>
    </source>
</evidence>
<dbReference type="GO" id="GO:0046872">
    <property type="term" value="F:metal ion binding"/>
    <property type="evidence" value="ECO:0007669"/>
    <property type="project" value="UniProtKB-KW"/>
</dbReference>
<evidence type="ECO:0000256" key="7">
    <source>
        <dbReference type="ARBA" id="ARBA00023004"/>
    </source>
</evidence>
<evidence type="ECO:0000313" key="10">
    <source>
        <dbReference type="EMBL" id="VAW87667.1"/>
    </source>
</evidence>